<reference evidence="4" key="1">
    <citation type="submission" date="2023-06" db="EMBL/GenBank/DDBJ databases">
        <title>Genome-scale phylogeny and comparative genomics of the fungal order Sordariales.</title>
        <authorList>
            <consortium name="Lawrence Berkeley National Laboratory"/>
            <person name="Hensen N."/>
            <person name="Bonometti L."/>
            <person name="Westerberg I."/>
            <person name="Brannstrom I.O."/>
            <person name="Guillou S."/>
            <person name="Cros-Aarteil S."/>
            <person name="Calhoun S."/>
            <person name="Haridas S."/>
            <person name="Kuo A."/>
            <person name="Mondo S."/>
            <person name="Pangilinan J."/>
            <person name="Riley R."/>
            <person name="Labutti K."/>
            <person name="Andreopoulos B."/>
            <person name="Lipzen A."/>
            <person name="Chen C."/>
            <person name="Yanf M."/>
            <person name="Daum C."/>
            <person name="Ng V."/>
            <person name="Clum A."/>
            <person name="Steindorff A."/>
            <person name="Ohm R."/>
            <person name="Martin F."/>
            <person name="Silar P."/>
            <person name="Natvig D."/>
            <person name="Lalanne C."/>
            <person name="Gautier V."/>
            <person name="Ament-Velasquez S.L."/>
            <person name="Kruys A."/>
            <person name="Hutchinson M.I."/>
            <person name="Powell A.J."/>
            <person name="Barry K."/>
            <person name="Miller A.N."/>
            <person name="Grigoriev I.V."/>
            <person name="Debuchy R."/>
            <person name="Gladieux P."/>
            <person name="Thoren M.H."/>
            <person name="Johannesson H."/>
        </authorList>
    </citation>
    <scope>NUCLEOTIDE SEQUENCE</scope>
    <source>
        <strain evidence="4">SMH4607-1</strain>
    </source>
</reference>
<proteinExistence type="predicted"/>
<keyword evidence="5" id="KW-1185">Reference proteome</keyword>
<accession>A0AA40DVE1</accession>
<evidence type="ECO:0000313" key="4">
    <source>
        <dbReference type="EMBL" id="KAK0714606.1"/>
    </source>
</evidence>
<keyword evidence="3" id="KW-0732">Signal</keyword>
<organism evidence="4 5">
    <name type="scientific">Lasiosphaeris hirsuta</name>
    <dbReference type="NCBI Taxonomy" id="260670"/>
    <lineage>
        <taxon>Eukaryota</taxon>
        <taxon>Fungi</taxon>
        <taxon>Dikarya</taxon>
        <taxon>Ascomycota</taxon>
        <taxon>Pezizomycotina</taxon>
        <taxon>Sordariomycetes</taxon>
        <taxon>Sordariomycetidae</taxon>
        <taxon>Sordariales</taxon>
        <taxon>Lasiosphaeriaceae</taxon>
        <taxon>Lasiosphaeris</taxon>
    </lineage>
</organism>
<feature type="chain" id="PRO_5041454281" evidence="3">
    <location>
        <begin position="16"/>
        <end position="541"/>
    </location>
</feature>
<sequence>MRGLSSLFLLAPVLAGADTPFSQQDGSVVSTNIRVQPNFDVWTFTQDELNFQFDVSESDEACGQANVAINGIALSGDPDDQGSLTLDMDSQVVAGWKSSCSTLDEEQSVTVSLESVDGEAVKDLGFTVRFRQTAPVEIYAVEWTAGLITVDGPGVQAQESAEEAELTSEEFHREIKQDLAELEFLRLQVAELEREIALKVEHFSGVFSAEDGDDDDDDTCEGLKCYLKHLFHKIIGTGHPKHGKPHFRWPFPHHGNHSNHTFPHHGNHTWPGHGNHTHGNHTHGNHTFPHPPWRRPHHPPPFWRCAPRHGPPHRGPPGDHKPPHHGPPGGDKPPHRRPPHHGPPGDDKPPRRGPHRGPPGEKPPMWWPEDDAGAPQQPHGHCRHEFRHHGPPVIVKVIFWAAVLFVAVRIVKCCRSPEARAKRAERREMCRQRRAAFRARCRRFFGRASQPASSAGCAGCAEGEEKEGLLGEESVAIREDKMLIDIEGSGDGEELTMEEELASFRAAADIVGQMVAAEEGRSLVQAQKNGEGDAPPAYEKM</sequence>
<protein>
    <submittedName>
        <fullName evidence="4">Uncharacterized protein</fullName>
    </submittedName>
</protein>
<feature type="region of interest" description="Disordered" evidence="2">
    <location>
        <begin position="522"/>
        <end position="541"/>
    </location>
</feature>
<name>A0AA40DVE1_9PEZI</name>
<dbReference type="Proteomes" id="UP001172102">
    <property type="component" value="Unassembled WGS sequence"/>
</dbReference>
<keyword evidence="1" id="KW-0175">Coiled coil</keyword>
<feature type="signal peptide" evidence="3">
    <location>
        <begin position="1"/>
        <end position="15"/>
    </location>
</feature>
<dbReference type="AlphaFoldDB" id="A0AA40DVE1"/>
<evidence type="ECO:0000256" key="2">
    <source>
        <dbReference type="SAM" id="MobiDB-lite"/>
    </source>
</evidence>
<feature type="compositionally biased region" description="Basic residues" evidence="2">
    <location>
        <begin position="275"/>
        <end position="284"/>
    </location>
</feature>
<feature type="coiled-coil region" evidence="1">
    <location>
        <begin position="175"/>
        <end position="202"/>
    </location>
</feature>
<feature type="compositionally biased region" description="Basic residues" evidence="2">
    <location>
        <begin position="254"/>
        <end position="267"/>
    </location>
</feature>
<feature type="compositionally biased region" description="Pro residues" evidence="2">
    <location>
        <begin position="356"/>
        <end position="366"/>
    </location>
</feature>
<dbReference type="EMBL" id="JAUKUA010000004">
    <property type="protein sequence ID" value="KAK0714606.1"/>
    <property type="molecule type" value="Genomic_DNA"/>
</dbReference>
<feature type="region of interest" description="Disordered" evidence="2">
    <location>
        <begin position="252"/>
        <end position="384"/>
    </location>
</feature>
<comment type="caution">
    <text evidence="4">The sequence shown here is derived from an EMBL/GenBank/DDBJ whole genome shotgun (WGS) entry which is preliminary data.</text>
</comment>
<evidence type="ECO:0000256" key="1">
    <source>
        <dbReference type="SAM" id="Coils"/>
    </source>
</evidence>
<evidence type="ECO:0000313" key="5">
    <source>
        <dbReference type="Proteomes" id="UP001172102"/>
    </source>
</evidence>
<gene>
    <name evidence="4" type="ORF">B0H67DRAFT_553290</name>
</gene>
<evidence type="ECO:0000256" key="3">
    <source>
        <dbReference type="SAM" id="SignalP"/>
    </source>
</evidence>